<dbReference type="EMBL" id="QLNI01000088">
    <property type="protein sequence ID" value="RAL99868.1"/>
    <property type="molecule type" value="Genomic_DNA"/>
</dbReference>
<organism evidence="2 3">
    <name type="scientific">Desulfobacter hydrogenophilus</name>
    <dbReference type="NCBI Taxonomy" id="2291"/>
    <lineage>
        <taxon>Bacteria</taxon>
        <taxon>Pseudomonadati</taxon>
        <taxon>Thermodesulfobacteriota</taxon>
        <taxon>Desulfobacteria</taxon>
        <taxon>Desulfobacterales</taxon>
        <taxon>Desulfobacteraceae</taxon>
        <taxon>Desulfobacter</taxon>
    </lineage>
</organism>
<evidence type="ECO:0000313" key="4">
    <source>
        <dbReference type="Proteomes" id="UP000293902"/>
    </source>
</evidence>
<accession>A0A328F694</accession>
<proteinExistence type="predicted"/>
<evidence type="ECO:0000313" key="3">
    <source>
        <dbReference type="Proteomes" id="UP000248798"/>
    </source>
</evidence>
<dbReference type="Proteomes" id="UP000293902">
    <property type="component" value="Plasmid unnamed2"/>
</dbReference>
<dbReference type="RefSeq" id="WP_111960745.1">
    <property type="nucleotide sequence ID" value="NZ_CP036315.1"/>
</dbReference>
<sequence length="85" mass="9482">MTEIKTKLEKLARLEAGNRERVKRYLNRVKKDGKKQISAIVSANAYNELNRLRDASIQAGKPSSFGQIIELALACYADSLRSKSG</sequence>
<gene>
    <name evidence="2" type="ORF">DO021_22175</name>
    <name evidence="1" type="ORF">EYB58_22995</name>
</gene>
<dbReference type="Proteomes" id="UP000248798">
    <property type="component" value="Unassembled WGS sequence"/>
</dbReference>
<geneLocation type="plasmid" evidence="1 4">
    <name>unnamed2</name>
</geneLocation>
<dbReference type="GeneID" id="39462824"/>
<dbReference type="EMBL" id="CP036315">
    <property type="protein sequence ID" value="QBH15745.1"/>
    <property type="molecule type" value="Genomic_DNA"/>
</dbReference>
<evidence type="ECO:0000313" key="2">
    <source>
        <dbReference type="EMBL" id="RAL99868.1"/>
    </source>
</evidence>
<dbReference type="AlphaFoldDB" id="A0A328F694"/>
<reference evidence="1 4" key="2">
    <citation type="submission" date="2019-02" db="EMBL/GenBank/DDBJ databases">
        <title>Complete genome sequence of Desulfobacter hydrogenophilus AcRS1.</title>
        <authorList>
            <person name="Marietou A."/>
            <person name="Lund M.B."/>
            <person name="Marshall I.P.G."/>
            <person name="Schreiber L."/>
            <person name="Jorgensen B."/>
        </authorList>
    </citation>
    <scope>NUCLEOTIDE SEQUENCE [LARGE SCALE GENOMIC DNA]</scope>
    <source>
        <strain evidence="1 4">AcRS1</strain>
        <plasmid evidence="1 4">unnamed2</plasmid>
    </source>
</reference>
<keyword evidence="1" id="KW-0614">Plasmid</keyword>
<name>A0A328F694_9BACT</name>
<protein>
    <submittedName>
        <fullName evidence="2">Uncharacterized protein</fullName>
    </submittedName>
</protein>
<reference evidence="2 3" key="1">
    <citation type="submission" date="2018-06" db="EMBL/GenBank/DDBJ databases">
        <title>Complete Genome Sequence of Desulfobacter hydrogenophilus (DSM3380).</title>
        <authorList>
            <person name="Marietou A."/>
            <person name="Schreiber L."/>
            <person name="Marshall I."/>
            <person name="Jorgensen B."/>
        </authorList>
    </citation>
    <scope>NUCLEOTIDE SEQUENCE [LARGE SCALE GENOMIC DNA]</scope>
    <source>
        <strain evidence="2 3">DSM 3380</strain>
    </source>
</reference>
<evidence type="ECO:0000313" key="1">
    <source>
        <dbReference type="EMBL" id="QBH15745.1"/>
    </source>
</evidence>
<keyword evidence="4" id="KW-1185">Reference proteome</keyword>